<evidence type="ECO:0000256" key="2">
    <source>
        <dbReference type="ARBA" id="ARBA00022598"/>
    </source>
</evidence>
<name>A0A6G1X3K7_9BACI</name>
<dbReference type="GO" id="GO:0047480">
    <property type="term" value="F:UDP-N-acetylmuramoyl-tripeptide-D-alanyl-D-alanine ligase activity"/>
    <property type="evidence" value="ECO:0007669"/>
    <property type="project" value="UniProtKB-UniRule"/>
</dbReference>
<evidence type="ECO:0000256" key="8">
    <source>
        <dbReference type="ARBA" id="ARBA00023306"/>
    </source>
</evidence>
<dbReference type="InterPro" id="IPR051046">
    <property type="entry name" value="MurCDEF_CellWall_CoF430Synth"/>
</dbReference>
<keyword evidence="1 10" id="KW-0963">Cytoplasm</keyword>
<evidence type="ECO:0000259" key="12">
    <source>
        <dbReference type="Pfam" id="PF01225"/>
    </source>
</evidence>
<dbReference type="InterPro" id="IPR036615">
    <property type="entry name" value="Mur_ligase_C_dom_sf"/>
</dbReference>
<evidence type="ECO:0000256" key="11">
    <source>
        <dbReference type="RuleBase" id="RU004136"/>
    </source>
</evidence>
<keyword evidence="7 10" id="KW-0573">Peptidoglycan synthesis</keyword>
<dbReference type="Pfam" id="PF02875">
    <property type="entry name" value="Mur_ligase_C"/>
    <property type="match status" value="1"/>
</dbReference>
<evidence type="ECO:0000313" key="15">
    <source>
        <dbReference type="EMBL" id="MRG85495.1"/>
    </source>
</evidence>
<evidence type="ECO:0000256" key="6">
    <source>
        <dbReference type="ARBA" id="ARBA00022960"/>
    </source>
</evidence>
<evidence type="ECO:0000313" key="16">
    <source>
        <dbReference type="Proteomes" id="UP000480185"/>
    </source>
</evidence>
<feature type="domain" description="Mur ligase N-terminal catalytic" evidence="12">
    <location>
        <begin position="26"/>
        <end position="102"/>
    </location>
</feature>
<protein>
    <recommendedName>
        <fullName evidence="10 11">UDP-N-acetylmuramoyl-tripeptide--D-alanyl-D-alanine ligase</fullName>
        <ecNumber evidence="10 11">6.3.2.10</ecNumber>
    </recommendedName>
    <alternativeName>
        <fullName evidence="10">D-alanyl-D-alanine-adding enzyme</fullName>
    </alternativeName>
</protein>
<comment type="pathway">
    <text evidence="10 11">Cell wall biogenesis; peptidoglycan biosynthesis.</text>
</comment>
<dbReference type="SUPFAM" id="SSF53244">
    <property type="entry name" value="MurD-like peptide ligases, peptide-binding domain"/>
    <property type="match status" value="1"/>
</dbReference>
<sequence>MSKFTTNWLATMFTQHTGVVNDHIEIDEVFTDSRQKSHFGLFIPIEGDRFDGHEFLKDAIQKGAIAALWNKEKDIPSFLPTDFPLFFVEDTVKAMQHLALAYREKVNPKVIGITGSNGKTTTKDLFANVLGSTFKTWKTNGNFNNHIGLPLTILQMEQDTEVLILEMGMNHFGEIETLTNIAKPDIAVITNIGESHIEYLGSREGIAKAKSEIVDGLKHNGILILDGDEPLLHALAAKQNSRRIGFDPENDQVIKKVQLYNDHTSFQLGSNHYSIPLLGKHQAKNASYAIVAAQFLGVSDDKITSSLNNVELTGMRFEKINTNEGAILINDAYNASATSMKASIEVVKDMEANRRILVLGDILELGEFSKSIHQSVADVITPPIDAVYTYGEQSEEIIQALKERDEKVETYSFHSQERLTDQLRNELSPQNIILFKASRGMKLEKVIDDLQDRS</sequence>
<keyword evidence="16" id="KW-1185">Reference proteome</keyword>
<evidence type="ECO:0000259" key="14">
    <source>
        <dbReference type="Pfam" id="PF08245"/>
    </source>
</evidence>
<feature type="binding site" evidence="10">
    <location>
        <begin position="115"/>
        <end position="121"/>
    </location>
    <ligand>
        <name>ATP</name>
        <dbReference type="ChEBI" id="CHEBI:30616"/>
    </ligand>
</feature>
<dbReference type="GO" id="GO:0005737">
    <property type="term" value="C:cytoplasm"/>
    <property type="evidence" value="ECO:0007669"/>
    <property type="project" value="UniProtKB-SubCell"/>
</dbReference>
<dbReference type="EMBL" id="WJNH01000002">
    <property type="protein sequence ID" value="MRG85495.1"/>
    <property type="molecule type" value="Genomic_DNA"/>
</dbReference>
<dbReference type="Pfam" id="PF01225">
    <property type="entry name" value="Mur_ligase"/>
    <property type="match status" value="1"/>
</dbReference>
<dbReference type="RefSeq" id="WP_153727437.1">
    <property type="nucleotide sequence ID" value="NZ_WJNH01000002.1"/>
</dbReference>
<dbReference type="PANTHER" id="PTHR43024">
    <property type="entry name" value="UDP-N-ACETYLMURAMOYL-TRIPEPTIDE--D-ALANYL-D-ALANINE LIGASE"/>
    <property type="match status" value="1"/>
</dbReference>
<keyword evidence="5 10" id="KW-0067">ATP-binding</keyword>
<dbReference type="Proteomes" id="UP000480185">
    <property type="component" value="Unassembled WGS sequence"/>
</dbReference>
<evidence type="ECO:0000256" key="1">
    <source>
        <dbReference type="ARBA" id="ARBA00022490"/>
    </source>
</evidence>
<dbReference type="InterPro" id="IPR013221">
    <property type="entry name" value="Mur_ligase_cen"/>
</dbReference>
<dbReference type="InterPro" id="IPR036565">
    <property type="entry name" value="Mur-like_cat_sf"/>
</dbReference>
<proteinExistence type="inferred from homology"/>
<dbReference type="Gene3D" id="3.40.1390.10">
    <property type="entry name" value="MurE/MurF, N-terminal domain"/>
    <property type="match status" value="1"/>
</dbReference>
<dbReference type="InterPro" id="IPR000713">
    <property type="entry name" value="Mur_ligase_N"/>
</dbReference>
<dbReference type="InterPro" id="IPR035911">
    <property type="entry name" value="MurE/MurF_N"/>
</dbReference>
<dbReference type="SUPFAM" id="SSF63418">
    <property type="entry name" value="MurE/MurF N-terminal domain"/>
    <property type="match status" value="1"/>
</dbReference>
<dbReference type="SUPFAM" id="SSF53623">
    <property type="entry name" value="MurD-like peptide ligases, catalytic domain"/>
    <property type="match status" value="1"/>
</dbReference>
<dbReference type="InterPro" id="IPR005863">
    <property type="entry name" value="UDP-N-AcMur_synth"/>
</dbReference>
<dbReference type="GO" id="GO:0009252">
    <property type="term" value="P:peptidoglycan biosynthetic process"/>
    <property type="evidence" value="ECO:0007669"/>
    <property type="project" value="UniProtKB-UniRule"/>
</dbReference>
<comment type="similarity">
    <text evidence="10">Belongs to the MurCDEF family. MurF subfamily.</text>
</comment>
<keyword evidence="8 10" id="KW-0131">Cell cycle</keyword>
<dbReference type="GO" id="GO:0005524">
    <property type="term" value="F:ATP binding"/>
    <property type="evidence" value="ECO:0007669"/>
    <property type="project" value="UniProtKB-UniRule"/>
</dbReference>
<keyword evidence="2 10" id="KW-0436">Ligase</keyword>
<organism evidence="15 16">
    <name type="scientific">Salinibacillus xinjiangensis</name>
    <dbReference type="NCBI Taxonomy" id="1229268"/>
    <lineage>
        <taxon>Bacteria</taxon>
        <taxon>Bacillati</taxon>
        <taxon>Bacillota</taxon>
        <taxon>Bacilli</taxon>
        <taxon>Bacillales</taxon>
        <taxon>Bacillaceae</taxon>
        <taxon>Salinibacillus</taxon>
    </lineage>
</organism>
<dbReference type="Pfam" id="PF08245">
    <property type="entry name" value="Mur_ligase_M"/>
    <property type="match status" value="1"/>
</dbReference>
<dbReference type="OrthoDB" id="9801978at2"/>
<dbReference type="Gene3D" id="3.40.1190.10">
    <property type="entry name" value="Mur-like, catalytic domain"/>
    <property type="match status" value="1"/>
</dbReference>
<evidence type="ECO:0000259" key="13">
    <source>
        <dbReference type="Pfam" id="PF02875"/>
    </source>
</evidence>
<dbReference type="Gene3D" id="3.90.190.20">
    <property type="entry name" value="Mur ligase, C-terminal domain"/>
    <property type="match status" value="1"/>
</dbReference>
<dbReference type="GO" id="GO:0008360">
    <property type="term" value="P:regulation of cell shape"/>
    <property type="evidence" value="ECO:0007669"/>
    <property type="project" value="UniProtKB-KW"/>
</dbReference>
<comment type="catalytic activity">
    <reaction evidence="10 11">
        <text>D-alanyl-D-alanine + UDP-N-acetyl-alpha-D-muramoyl-L-alanyl-gamma-D-glutamyl-meso-2,6-diaminopimelate + ATP = UDP-N-acetyl-alpha-D-muramoyl-L-alanyl-gamma-D-glutamyl-meso-2,6-diaminopimeloyl-D-alanyl-D-alanine + ADP + phosphate + H(+)</text>
        <dbReference type="Rhea" id="RHEA:28374"/>
        <dbReference type="ChEBI" id="CHEBI:15378"/>
        <dbReference type="ChEBI" id="CHEBI:30616"/>
        <dbReference type="ChEBI" id="CHEBI:43474"/>
        <dbReference type="ChEBI" id="CHEBI:57822"/>
        <dbReference type="ChEBI" id="CHEBI:61386"/>
        <dbReference type="ChEBI" id="CHEBI:83905"/>
        <dbReference type="ChEBI" id="CHEBI:456216"/>
        <dbReference type="EC" id="6.3.2.10"/>
    </reaction>
</comment>
<evidence type="ECO:0000256" key="7">
    <source>
        <dbReference type="ARBA" id="ARBA00022984"/>
    </source>
</evidence>
<dbReference type="EC" id="6.3.2.10" evidence="10 11"/>
<dbReference type="AlphaFoldDB" id="A0A6G1X3K7"/>
<evidence type="ECO:0000256" key="4">
    <source>
        <dbReference type="ARBA" id="ARBA00022741"/>
    </source>
</evidence>
<feature type="domain" description="Mur ligase C-terminal" evidence="13">
    <location>
        <begin position="315"/>
        <end position="439"/>
    </location>
</feature>
<keyword evidence="3 10" id="KW-0132">Cell division</keyword>
<evidence type="ECO:0000256" key="3">
    <source>
        <dbReference type="ARBA" id="ARBA00022618"/>
    </source>
</evidence>
<evidence type="ECO:0000256" key="9">
    <source>
        <dbReference type="ARBA" id="ARBA00023316"/>
    </source>
</evidence>
<comment type="caution">
    <text evidence="15">The sequence shown here is derived from an EMBL/GenBank/DDBJ whole genome shotgun (WGS) entry which is preliminary data.</text>
</comment>
<comment type="function">
    <text evidence="10 11">Involved in cell wall formation. Catalyzes the final step in the synthesis of UDP-N-acetylmuramoyl-pentapeptide, the precursor of murein.</text>
</comment>
<dbReference type="NCBIfam" id="TIGR01143">
    <property type="entry name" value="murF"/>
    <property type="match status" value="1"/>
</dbReference>
<dbReference type="GO" id="GO:0071555">
    <property type="term" value="P:cell wall organization"/>
    <property type="evidence" value="ECO:0007669"/>
    <property type="project" value="UniProtKB-KW"/>
</dbReference>
<reference evidence="15 16" key="1">
    <citation type="submission" date="2019-11" db="EMBL/GenBank/DDBJ databases">
        <authorList>
            <person name="Li J."/>
        </authorList>
    </citation>
    <scope>NUCLEOTIDE SEQUENCE [LARGE SCALE GENOMIC DNA]</scope>
    <source>
        <strain evidence="15 16">J4</strain>
    </source>
</reference>
<keyword evidence="4 10" id="KW-0547">Nucleotide-binding</keyword>
<keyword evidence="9 10" id="KW-0961">Cell wall biogenesis/degradation</keyword>
<dbReference type="UniPathway" id="UPA00219"/>
<gene>
    <name evidence="10 15" type="primary">murF</name>
    <name evidence="15" type="ORF">GH754_04020</name>
</gene>
<dbReference type="PANTHER" id="PTHR43024:SF1">
    <property type="entry name" value="UDP-N-ACETYLMURAMOYL-TRIPEPTIDE--D-ALANYL-D-ALANINE LIGASE"/>
    <property type="match status" value="1"/>
</dbReference>
<dbReference type="InterPro" id="IPR004101">
    <property type="entry name" value="Mur_ligase_C"/>
</dbReference>
<feature type="domain" description="Mur ligase central" evidence="14">
    <location>
        <begin position="113"/>
        <end position="293"/>
    </location>
</feature>
<accession>A0A6G1X3K7</accession>
<dbReference type="GO" id="GO:0051301">
    <property type="term" value="P:cell division"/>
    <property type="evidence" value="ECO:0007669"/>
    <property type="project" value="UniProtKB-KW"/>
</dbReference>
<keyword evidence="6 10" id="KW-0133">Cell shape</keyword>
<evidence type="ECO:0000256" key="5">
    <source>
        <dbReference type="ARBA" id="ARBA00022840"/>
    </source>
</evidence>
<evidence type="ECO:0000256" key="10">
    <source>
        <dbReference type="HAMAP-Rule" id="MF_02019"/>
    </source>
</evidence>
<comment type="subcellular location">
    <subcellularLocation>
        <location evidence="10 11">Cytoplasm</location>
    </subcellularLocation>
</comment>
<dbReference type="HAMAP" id="MF_02019">
    <property type="entry name" value="MurF"/>
    <property type="match status" value="1"/>
</dbReference>